<keyword evidence="3 5" id="KW-1133">Transmembrane helix</keyword>
<dbReference type="EMBL" id="JBBPDW010000028">
    <property type="protein sequence ID" value="KAK7539213.1"/>
    <property type="molecule type" value="Genomic_DNA"/>
</dbReference>
<evidence type="ECO:0000313" key="6">
    <source>
        <dbReference type="EMBL" id="KAK7539213.1"/>
    </source>
</evidence>
<keyword evidence="4 5" id="KW-0472">Membrane</keyword>
<keyword evidence="7" id="KW-1185">Reference proteome</keyword>
<feature type="transmembrane region" description="Helical" evidence="5">
    <location>
        <begin position="73"/>
        <end position="94"/>
    </location>
</feature>
<dbReference type="Pfam" id="PF01544">
    <property type="entry name" value="CorA"/>
    <property type="match status" value="1"/>
</dbReference>
<dbReference type="Proteomes" id="UP001365128">
    <property type="component" value="Unassembled WGS sequence"/>
</dbReference>
<dbReference type="InterPro" id="IPR002523">
    <property type="entry name" value="MgTranspt_CorA/ZnTranspt_ZntB"/>
</dbReference>
<reference evidence="6 7" key="1">
    <citation type="submission" date="2024-04" db="EMBL/GenBank/DDBJ databases">
        <title>Phyllosticta paracitricarpa is synonymous to the EU quarantine fungus P. citricarpa based on phylogenomic analyses.</title>
        <authorList>
            <consortium name="Lawrence Berkeley National Laboratory"/>
            <person name="Van Ingen-Buijs V.A."/>
            <person name="Van Westerhoven A.C."/>
            <person name="Haridas S."/>
            <person name="Skiadas P."/>
            <person name="Martin F."/>
            <person name="Groenewald J.Z."/>
            <person name="Crous P.W."/>
            <person name="Seidl M.F."/>
        </authorList>
    </citation>
    <scope>NUCLEOTIDE SEQUENCE [LARGE SCALE GENOMIC DNA]</scope>
    <source>
        <strain evidence="6 7">CBS 122670</strain>
    </source>
</reference>
<keyword evidence="2 5" id="KW-0812">Transmembrane</keyword>
<evidence type="ECO:0000256" key="1">
    <source>
        <dbReference type="ARBA" id="ARBA00004141"/>
    </source>
</evidence>
<comment type="subcellular location">
    <subcellularLocation>
        <location evidence="1">Membrane</location>
        <topology evidence="1">Multi-pass membrane protein</topology>
    </subcellularLocation>
</comment>
<comment type="caution">
    <text evidence="6">The sequence shown here is derived from an EMBL/GenBank/DDBJ whole genome shotgun (WGS) entry which is preliminary data.</text>
</comment>
<evidence type="ECO:0000256" key="4">
    <source>
        <dbReference type="ARBA" id="ARBA00023136"/>
    </source>
</evidence>
<dbReference type="InterPro" id="IPR045863">
    <property type="entry name" value="CorA_TM1_TM2"/>
</dbReference>
<accession>A0ABR1LVI8</accession>
<name>A0ABR1LVI8_9PEZI</name>
<evidence type="ECO:0000256" key="2">
    <source>
        <dbReference type="ARBA" id="ARBA00022692"/>
    </source>
</evidence>
<evidence type="ECO:0000256" key="5">
    <source>
        <dbReference type="SAM" id="Phobius"/>
    </source>
</evidence>
<evidence type="ECO:0000313" key="7">
    <source>
        <dbReference type="Proteomes" id="UP001365128"/>
    </source>
</evidence>
<proteinExistence type="predicted"/>
<protein>
    <submittedName>
        <fullName evidence="6">Uncharacterized protein</fullName>
    </submittedName>
</protein>
<dbReference type="Gene3D" id="1.20.58.340">
    <property type="entry name" value="Magnesium transport protein CorA, transmembrane region"/>
    <property type="match status" value="1"/>
</dbReference>
<organism evidence="6 7">
    <name type="scientific">Phyllosticta citricarpa</name>
    <dbReference type="NCBI Taxonomy" id="55181"/>
    <lineage>
        <taxon>Eukaryota</taxon>
        <taxon>Fungi</taxon>
        <taxon>Dikarya</taxon>
        <taxon>Ascomycota</taxon>
        <taxon>Pezizomycotina</taxon>
        <taxon>Dothideomycetes</taxon>
        <taxon>Dothideomycetes incertae sedis</taxon>
        <taxon>Botryosphaeriales</taxon>
        <taxon>Phyllostictaceae</taxon>
        <taxon>Phyllosticta</taxon>
    </lineage>
</organism>
<dbReference type="SUPFAM" id="SSF144083">
    <property type="entry name" value="Magnesium transport protein CorA, transmembrane region"/>
    <property type="match status" value="1"/>
</dbReference>
<sequence>MKDEHEVFKVTDHQLEVANYNYPLLEQSIKESQVKSNPTLDSVQRHFESTVPALIGVMSIIESRKAIKHAEEVTKLTQLAFFFIPLNFVVGIFGMNFEELPSDGTWTWAVTSVRLLVATYLISYY</sequence>
<feature type="transmembrane region" description="Helical" evidence="5">
    <location>
        <begin position="106"/>
        <end position="124"/>
    </location>
</feature>
<gene>
    <name evidence="6" type="ORF">IWX46DRAFT_582964</name>
</gene>
<evidence type="ECO:0000256" key="3">
    <source>
        <dbReference type="ARBA" id="ARBA00022989"/>
    </source>
</evidence>